<accession>A0A0E9UN75</accession>
<sequence length="30" mass="3289">MEIVFCVCTKWGKGGTYSTLASINPWCSCC</sequence>
<protein>
    <submittedName>
        <fullName evidence="1">Uncharacterized protein</fullName>
    </submittedName>
</protein>
<reference evidence="1" key="1">
    <citation type="submission" date="2014-11" db="EMBL/GenBank/DDBJ databases">
        <authorList>
            <person name="Amaro Gonzalez C."/>
        </authorList>
    </citation>
    <scope>NUCLEOTIDE SEQUENCE</scope>
</reference>
<dbReference type="EMBL" id="GBXM01041356">
    <property type="protein sequence ID" value="JAH67221.1"/>
    <property type="molecule type" value="Transcribed_RNA"/>
</dbReference>
<organism evidence="1">
    <name type="scientific">Anguilla anguilla</name>
    <name type="common">European freshwater eel</name>
    <name type="synonym">Muraena anguilla</name>
    <dbReference type="NCBI Taxonomy" id="7936"/>
    <lineage>
        <taxon>Eukaryota</taxon>
        <taxon>Metazoa</taxon>
        <taxon>Chordata</taxon>
        <taxon>Craniata</taxon>
        <taxon>Vertebrata</taxon>
        <taxon>Euteleostomi</taxon>
        <taxon>Actinopterygii</taxon>
        <taxon>Neopterygii</taxon>
        <taxon>Teleostei</taxon>
        <taxon>Anguilliformes</taxon>
        <taxon>Anguillidae</taxon>
        <taxon>Anguilla</taxon>
    </lineage>
</organism>
<evidence type="ECO:0000313" key="1">
    <source>
        <dbReference type="EMBL" id="JAH67221.1"/>
    </source>
</evidence>
<dbReference type="AlphaFoldDB" id="A0A0E9UN75"/>
<name>A0A0E9UN75_ANGAN</name>
<reference evidence="1" key="2">
    <citation type="journal article" date="2015" name="Fish Shellfish Immunol.">
        <title>Early steps in the European eel (Anguilla anguilla)-Vibrio vulnificus interaction in the gills: Role of the RtxA13 toxin.</title>
        <authorList>
            <person name="Callol A."/>
            <person name="Pajuelo D."/>
            <person name="Ebbesson L."/>
            <person name="Teles M."/>
            <person name="MacKenzie S."/>
            <person name="Amaro C."/>
        </authorList>
    </citation>
    <scope>NUCLEOTIDE SEQUENCE</scope>
</reference>
<proteinExistence type="predicted"/>